<gene>
    <name evidence="8" type="ORF">LSINAPIS_LOCUS3072</name>
</gene>
<evidence type="ECO:0000256" key="6">
    <source>
        <dbReference type="ARBA" id="ARBA00023180"/>
    </source>
</evidence>
<keyword evidence="9" id="KW-1185">Reference proteome</keyword>
<dbReference type="PANTHER" id="PTHR22730:SF1">
    <property type="entry name" value="PROMININ-LIKE PROTEIN"/>
    <property type="match status" value="1"/>
</dbReference>
<evidence type="ECO:0000256" key="7">
    <source>
        <dbReference type="SAM" id="Phobius"/>
    </source>
</evidence>
<evidence type="ECO:0000256" key="1">
    <source>
        <dbReference type="ARBA" id="ARBA00004141"/>
    </source>
</evidence>
<dbReference type="InterPro" id="IPR008795">
    <property type="entry name" value="Prominin"/>
</dbReference>
<dbReference type="EMBL" id="FZQP02000693">
    <property type="protein sequence ID" value="VVC90075.1"/>
    <property type="molecule type" value="Genomic_DNA"/>
</dbReference>
<proteinExistence type="inferred from homology"/>
<keyword evidence="5 7" id="KW-0472">Membrane</keyword>
<evidence type="ECO:0008006" key="10">
    <source>
        <dbReference type="Google" id="ProtNLM"/>
    </source>
</evidence>
<evidence type="ECO:0000313" key="8">
    <source>
        <dbReference type="EMBL" id="VVC90075.1"/>
    </source>
</evidence>
<feature type="transmembrane region" description="Helical" evidence="7">
    <location>
        <begin position="24"/>
        <end position="49"/>
    </location>
</feature>
<sequence length="301" mass="33884">MVKISDHHVEVAKLNENWKKLLSFYAGPVAVIVVIALLIVILPLTGLFWCCCQLCKSGRRRRPFDRKCDACLKGVLAILLIAVLTLFLLGVVCAFATESQIDSGFAGITPVAHTSIKDTKTFLDTVQAHFRHLLVNNYKELEEEMNEMLTSSGRTVLHQLDEFTSATSVQKLINMVQQLDRVPDDLRGVQVATLALRLKKVKYLIIRTLNDCTEKQCIQLQEKNKLGELETKIHYNKIPDVSELLSNVTQLLQSDIKKDVSAGLEVFSGIKRTVEQHIPTGHSCCGWQNRSQNRQKNTAWS</sequence>
<dbReference type="AlphaFoldDB" id="A0A5E4PXT0"/>
<keyword evidence="3 7" id="KW-0812">Transmembrane</keyword>
<keyword evidence="6" id="KW-0325">Glycoprotein</keyword>
<dbReference type="GO" id="GO:0016020">
    <property type="term" value="C:membrane"/>
    <property type="evidence" value="ECO:0007669"/>
    <property type="project" value="UniProtKB-SubCell"/>
</dbReference>
<reference evidence="8 9" key="1">
    <citation type="submission" date="2017-07" db="EMBL/GenBank/DDBJ databases">
        <authorList>
            <person name="Talla V."/>
            <person name="Backstrom N."/>
        </authorList>
    </citation>
    <scope>NUCLEOTIDE SEQUENCE [LARGE SCALE GENOMIC DNA]</scope>
</reference>
<evidence type="ECO:0000256" key="2">
    <source>
        <dbReference type="ARBA" id="ARBA00006058"/>
    </source>
</evidence>
<dbReference type="Proteomes" id="UP000324832">
    <property type="component" value="Unassembled WGS sequence"/>
</dbReference>
<evidence type="ECO:0000313" key="9">
    <source>
        <dbReference type="Proteomes" id="UP000324832"/>
    </source>
</evidence>
<evidence type="ECO:0000256" key="4">
    <source>
        <dbReference type="ARBA" id="ARBA00022989"/>
    </source>
</evidence>
<comment type="similarity">
    <text evidence="2">Belongs to the prominin family.</text>
</comment>
<organism evidence="8 9">
    <name type="scientific">Leptidea sinapis</name>
    <dbReference type="NCBI Taxonomy" id="189913"/>
    <lineage>
        <taxon>Eukaryota</taxon>
        <taxon>Metazoa</taxon>
        <taxon>Ecdysozoa</taxon>
        <taxon>Arthropoda</taxon>
        <taxon>Hexapoda</taxon>
        <taxon>Insecta</taxon>
        <taxon>Pterygota</taxon>
        <taxon>Neoptera</taxon>
        <taxon>Endopterygota</taxon>
        <taxon>Lepidoptera</taxon>
        <taxon>Glossata</taxon>
        <taxon>Ditrysia</taxon>
        <taxon>Papilionoidea</taxon>
        <taxon>Pieridae</taxon>
        <taxon>Dismorphiinae</taxon>
        <taxon>Leptidea</taxon>
    </lineage>
</organism>
<comment type="subcellular location">
    <subcellularLocation>
        <location evidence="1">Membrane</location>
        <topology evidence="1">Multi-pass membrane protein</topology>
    </subcellularLocation>
</comment>
<evidence type="ECO:0000256" key="5">
    <source>
        <dbReference type="ARBA" id="ARBA00023136"/>
    </source>
</evidence>
<evidence type="ECO:0000256" key="3">
    <source>
        <dbReference type="ARBA" id="ARBA00022692"/>
    </source>
</evidence>
<protein>
    <recommendedName>
        <fullName evidence="10">Prominin</fullName>
    </recommendedName>
</protein>
<name>A0A5E4PXT0_9NEOP</name>
<keyword evidence="4 7" id="KW-1133">Transmembrane helix</keyword>
<feature type="transmembrane region" description="Helical" evidence="7">
    <location>
        <begin position="70"/>
        <end position="92"/>
    </location>
</feature>
<dbReference type="Pfam" id="PF05478">
    <property type="entry name" value="Prominin"/>
    <property type="match status" value="1"/>
</dbReference>
<dbReference type="PANTHER" id="PTHR22730">
    <property type="entry name" value="PROMININ PROM PROTEIN"/>
    <property type="match status" value="1"/>
</dbReference>
<accession>A0A5E4PXT0</accession>